<reference evidence="2" key="1">
    <citation type="journal article" date="2023" name="BMC Genomics">
        <title>Chromosome-level genome assemblies of Cutaneotrichosporon spp. (Trichosporonales, Basidiomycota) reveal imbalanced evolution between nucleotide sequences and chromosome synteny.</title>
        <authorList>
            <person name="Kobayashi Y."/>
            <person name="Kayamori A."/>
            <person name="Aoki K."/>
            <person name="Shiwa Y."/>
            <person name="Matsutani M."/>
            <person name="Fujita N."/>
            <person name="Sugita T."/>
            <person name="Iwasaki W."/>
            <person name="Tanaka N."/>
            <person name="Takashima M."/>
        </authorList>
    </citation>
    <scope>NUCLEOTIDE SEQUENCE</scope>
    <source>
        <strain evidence="2">HIS019</strain>
    </source>
</reference>
<dbReference type="RefSeq" id="XP_060458092.1">
    <property type="nucleotide sequence ID" value="XM_060601616.1"/>
</dbReference>
<dbReference type="GeneID" id="85496697"/>
<feature type="compositionally biased region" description="Polar residues" evidence="1">
    <location>
        <begin position="7"/>
        <end position="22"/>
    </location>
</feature>
<feature type="compositionally biased region" description="Polar residues" evidence="1">
    <location>
        <begin position="31"/>
        <end position="62"/>
    </location>
</feature>
<protein>
    <submittedName>
        <fullName evidence="2">Uncharacterized protein</fullName>
    </submittedName>
</protein>
<dbReference type="KEGG" id="ccac:CcaHIS019_0504550"/>
<accession>A0AA48L6H5</accession>
<feature type="region of interest" description="Disordered" evidence="1">
    <location>
        <begin position="1"/>
        <end position="81"/>
    </location>
</feature>
<dbReference type="Proteomes" id="UP001233271">
    <property type="component" value="Chromosome 5"/>
</dbReference>
<dbReference type="AlphaFoldDB" id="A0AA48L6H5"/>
<organism evidence="2 3">
    <name type="scientific">Cutaneotrichosporon cavernicola</name>
    <dbReference type="NCBI Taxonomy" id="279322"/>
    <lineage>
        <taxon>Eukaryota</taxon>
        <taxon>Fungi</taxon>
        <taxon>Dikarya</taxon>
        <taxon>Basidiomycota</taxon>
        <taxon>Agaricomycotina</taxon>
        <taxon>Tremellomycetes</taxon>
        <taxon>Trichosporonales</taxon>
        <taxon>Trichosporonaceae</taxon>
        <taxon>Cutaneotrichosporon</taxon>
    </lineage>
</organism>
<feature type="compositionally biased region" description="Low complexity" evidence="1">
    <location>
        <begin position="63"/>
        <end position="81"/>
    </location>
</feature>
<gene>
    <name evidence="2" type="ORF">CcaverHIS019_0504550</name>
</gene>
<proteinExistence type="predicted"/>
<sequence>MPDKVTYSGTNSQGNHYCNRQSDSGDRGYHYSNTNGSYYYQNTNGSKYYNSGSGYTQYTSPAGSTTQTYSSPSGSSKSGKK</sequence>
<evidence type="ECO:0000256" key="1">
    <source>
        <dbReference type="SAM" id="MobiDB-lite"/>
    </source>
</evidence>
<evidence type="ECO:0000313" key="3">
    <source>
        <dbReference type="Proteomes" id="UP001233271"/>
    </source>
</evidence>
<dbReference type="EMBL" id="AP028216">
    <property type="protein sequence ID" value="BEI92827.1"/>
    <property type="molecule type" value="Genomic_DNA"/>
</dbReference>
<name>A0AA48L6H5_9TREE</name>
<evidence type="ECO:0000313" key="2">
    <source>
        <dbReference type="EMBL" id="BEI92827.1"/>
    </source>
</evidence>
<keyword evidence="3" id="KW-1185">Reference proteome</keyword>